<dbReference type="EMBL" id="JAOPJZ010000020">
    <property type="protein sequence ID" value="MCU4753685.1"/>
    <property type="molecule type" value="Genomic_DNA"/>
</dbReference>
<feature type="transmembrane region" description="Helical" evidence="1">
    <location>
        <begin position="192"/>
        <end position="214"/>
    </location>
</feature>
<dbReference type="Pfam" id="PF07760">
    <property type="entry name" value="DUF1616"/>
    <property type="match status" value="1"/>
</dbReference>
<feature type="transmembrane region" description="Helical" evidence="1">
    <location>
        <begin position="136"/>
        <end position="156"/>
    </location>
</feature>
<accession>A0AAP3E894</accession>
<feature type="transmembrane region" description="Helical" evidence="1">
    <location>
        <begin position="109"/>
        <end position="129"/>
    </location>
</feature>
<feature type="transmembrane region" description="Helical" evidence="1">
    <location>
        <begin position="20"/>
        <end position="41"/>
    </location>
</feature>
<feature type="transmembrane region" description="Helical" evidence="1">
    <location>
        <begin position="48"/>
        <end position="68"/>
    </location>
</feature>
<keyword evidence="1" id="KW-1133">Transmembrane helix</keyword>
<dbReference type="AlphaFoldDB" id="A0AAP3E894"/>
<keyword evidence="1" id="KW-0812">Transmembrane</keyword>
<reference evidence="3 4" key="1">
    <citation type="submission" date="2022-09" db="EMBL/GenBank/DDBJ databases">
        <title>Enrichment on poylsaccharides allowed isolation of novel metabolic and taxonomic groups of Haloarchaea.</title>
        <authorList>
            <person name="Sorokin D.Y."/>
            <person name="Elcheninov A.G."/>
            <person name="Khizhniak T.V."/>
            <person name="Kolganova T.V."/>
            <person name="Kublanov I.V."/>
        </authorList>
    </citation>
    <scope>NUCLEOTIDE SEQUENCE [LARGE SCALE GENOMIC DNA]</scope>
    <source>
        <strain evidence="3 4">AArc-curdl1</strain>
    </source>
</reference>
<keyword evidence="4" id="KW-1185">Reference proteome</keyword>
<dbReference type="PIRSF" id="PIRSF018671">
    <property type="entry name" value="UCP018671"/>
    <property type="match status" value="1"/>
</dbReference>
<comment type="caution">
    <text evidence="3">The sequence shown here is derived from an EMBL/GenBank/DDBJ whole genome shotgun (WGS) entry which is preliminary data.</text>
</comment>
<keyword evidence="1" id="KW-0472">Membrane</keyword>
<evidence type="ECO:0000313" key="4">
    <source>
        <dbReference type="Proteomes" id="UP001321047"/>
    </source>
</evidence>
<sequence>MVDRRALWLLLPEPVRRLPADLAAMLVVTALVNIAVFVPVIRDTPLRVPLGLLFVLFVPGYVFIAALFPEAGEPPADADALEKSTADDDADASLFETHDRSGIDGIERVALSFGLSIAIVPLIGLVLNFTPWGIRLGPIMVGVTGFVLASTVVAAIRRWQLPADERFVVPYRTWYEQAHSEVFEPDTRLDGALNVLLALSILLAIGTVSFAILVPPDGEQFSAVYILTEDDDGEYVAANYPPELVHGEAADIVVGVDNNEHRTVEYSVVVVEQQIEFEGNQTTVTDQRELAHFQPELAHNESWLHSHEISPTFTGEDIRVVWLLFPDGDVPDEPSMDDTDYSVHLWIDVLEAGEDESE</sequence>
<gene>
    <name evidence="3" type="ORF">OB919_17130</name>
</gene>
<evidence type="ECO:0000313" key="3">
    <source>
        <dbReference type="EMBL" id="MCU4753685.1"/>
    </source>
</evidence>
<feature type="domain" description="DUF1616" evidence="2">
    <location>
        <begin position="26"/>
        <end position="348"/>
    </location>
</feature>
<name>A0AAP3E894_9EURY</name>
<protein>
    <submittedName>
        <fullName evidence="3">DUF1616 domain-containing protein</fullName>
    </submittedName>
</protein>
<evidence type="ECO:0000256" key="1">
    <source>
        <dbReference type="SAM" id="Phobius"/>
    </source>
</evidence>
<proteinExistence type="predicted"/>
<dbReference type="RefSeq" id="WP_342809995.1">
    <property type="nucleotide sequence ID" value="NZ_JAOPJZ010000020.1"/>
</dbReference>
<evidence type="ECO:0000259" key="2">
    <source>
        <dbReference type="Pfam" id="PF07760"/>
    </source>
</evidence>
<dbReference type="InterPro" id="IPR014495">
    <property type="entry name" value="UCP018671"/>
</dbReference>
<organism evidence="3 4">
    <name type="scientific">Natronosalvus hydrolyticus</name>
    <dbReference type="NCBI Taxonomy" id="2979988"/>
    <lineage>
        <taxon>Archaea</taxon>
        <taxon>Methanobacteriati</taxon>
        <taxon>Methanobacteriota</taxon>
        <taxon>Stenosarchaea group</taxon>
        <taxon>Halobacteria</taxon>
        <taxon>Halobacteriales</taxon>
        <taxon>Natrialbaceae</taxon>
        <taxon>Natronosalvus</taxon>
    </lineage>
</organism>
<dbReference type="Proteomes" id="UP001321047">
    <property type="component" value="Unassembled WGS sequence"/>
</dbReference>
<dbReference type="InterPro" id="IPR011674">
    <property type="entry name" value="DUF1616"/>
</dbReference>